<dbReference type="EMBL" id="HACA01015036">
    <property type="protein sequence ID" value="CDW32397.1"/>
    <property type="molecule type" value="Transcribed_RNA"/>
</dbReference>
<accession>A0A0K2U3A6</accession>
<proteinExistence type="predicted"/>
<organism evidence="1">
    <name type="scientific">Lepeophtheirus salmonis</name>
    <name type="common">Salmon louse</name>
    <name type="synonym">Caligus salmonis</name>
    <dbReference type="NCBI Taxonomy" id="72036"/>
    <lineage>
        <taxon>Eukaryota</taxon>
        <taxon>Metazoa</taxon>
        <taxon>Ecdysozoa</taxon>
        <taxon>Arthropoda</taxon>
        <taxon>Crustacea</taxon>
        <taxon>Multicrustacea</taxon>
        <taxon>Hexanauplia</taxon>
        <taxon>Copepoda</taxon>
        <taxon>Siphonostomatoida</taxon>
        <taxon>Caligidae</taxon>
        <taxon>Lepeophtheirus</taxon>
    </lineage>
</organism>
<reference evidence="1" key="1">
    <citation type="submission" date="2014-05" db="EMBL/GenBank/DDBJ databases">
        <authorList>
            <person name="Chronopoulou M."/>
        </authorList>
    </citation>
    <scope>NUCLEOTIDE SEQUENCE</scope>
    <source>
        <tissue evidence="1">Whole organism</tissue>
    </source>
</reference>
<name>A0A0K2U3A6_LEPSM</name>
<protein>
    <submittedName>
        <fullName evidence="1">Uncharacterized protein</fullName>
    </submittedName>
</protein>
<dbReference type="AlphaFoldDB" id="A0A0K2U3A6"/>
<sequence>MTGSAKNYLLSIKKLTTDDNRTVFSIPSPRPSPLYFPSSMVQRYFAI</sequence>
<evidence type="ECO:0000313" key="1">
    <source>
        <dbReference type="EMBL" id="CDW32397.1"/>
    </source>
</evidence>